<reference evidence="3 4" key="1">
    <citation type="submission" date="2019-03" db="EMBL/GenBank/DDBJ databases">
        <title>Draft genome sequences of novel Actinobacteria.</title>
        <authorList>
            <person name="Sahin N."/>
            <person name="Ay H."/>
            <person name="Saygin H."/>
        </authorList>
    </citation>
    <scope>NUCLEOTIDE SEQUENCE [LARGE SCALE GENOMIC DNA]</scope>
    <source>
        <strain evidence="3 4">H3C3</strain>
    </source>
</reference>
<proteinExistence type="predicted"/>
<sequence>MDIHDARKKFHDLRLRGEAVDPRDLDELWAALPPVRIEDILGRWKGSVFATGHPGTRQLQESRWYGKTFRSVLDAKPLIRYDGNGALYSDTTTANGEASLWMVEFRGEVTATMVYDGIPVFDHFKRVDDDTLFGIMNGKGDLLDADGHPLYFILSTRDDPE</sequence>
<keyword evidence="4" id="KW-1185">Reference proteome</keyword>
<evidence type="ECO:0000259" key="2">
    <source>
        <dbReference type="Pfam" id="PF14232"/>
    </source>
</evidence>
<dbReference type="Gene3D" id="2.40.128.580">
    <property type="entry name" value="GXWXG domain"/>
    <property type="match status" value="1"/>
</dbReference>
<comment type="caution">
    <text evidence="3">The sequence shown here is derived from an EMBL/GenBank/DDBJ whole genome shotgun (WGS) entry which is preliminary data.</text>
</comment>
<name>A0A4R5BGA7_9ACTN</name>
<feature type="domain" description="DUF4334" evidence="2">
    <location>
        <begin position="96"/>
        <end position="154"/>
    </location>
</feature>
<dbReference type="EMBL" id="SMKU01000101">
    <property type="protein sequence ID" value="TDD84479.1"/>
    <property type="molecule type" value="Genomic_DNA"/>
</dbReference>
<dbReference type="RefSeq" id="WP_131895377.1">
    <property type="nucleotide sequence ID" value="NZ_SMKU01000101.1"/>
</dbReference>
<accession>A0A4R5BGA7</accession>
<organism evidence="3 4">
    <name type="scientific">Actinomadura rubrisoli</name>
    <dbReference type="NCBI Taxonomy" id="2530368"/>
    <lineage>
        <taxon>Bacteria</taxon>
        <taxon>Bacillati</taxon>
        <taxon>Actinomycetota</taxon>
        <taxon>Actinomycetes</taxon>
        <taxon>Streptosporangiales</taxon>
        <taxon>Thermomonosporaceae</taxon>
        <taxon>Actinomadura</taxon>
    </lineage>
</organism>
<dbReference type="InterPro" id="IPR025568">
    <property type="entry name" value="DUF4334"/>
</dbReference>
<feature type="domain" description="GXWXG" evidence="1">
    <location>
        <begin position="27"/>
        <end position="85"/>
    </location>
</feature>
<evidence type="ECO:0000313" key="3">
    <source>
        <dbReference type="EMBL" id="TDD84479.1"/>
    </source>
</evidence>
<dbReference type="Proteomes" id="UP000294513">
    <property type="component" value="Unassembled WGS sequence"/>
</dbReference>
<dbReference type="AlphaFoldDB" id="A0A4R5BGA7"/>
<dbReference type="Pfam" id="PF14231">
    <property type="entry name" value="GXWXG"/>
    <property type="match status" value="1"/>
</dbReference>
<dbReference type="InterPro" id="IPR025951">
    <property type="entry name" value="GXWXG_dom"/>
</dbReference>
<gene>
    <name evidence="3" type="ORF">E1298_19875</name>
</gene>
<evidence type="ECO:0000259" key="1">
    <source>
        <dbReference type="Pfam" id="PF14231"/>
    </source>
</evidence>
<dbReference type="Pfam" id="PF14232">
    <property type="entry name" value="DUF4334"/>
    <property type="match status" value="1"/>
</dbReference>
<dbReference type="OrthoDB" id="8905397at2"/>
<protein>
    <submittedName>
        <fullName evidence="3">DUF4334 domain-containing protein</fullName>
    </submittedName>
</protein>
<evidence type="ECO:0000313" key="4">
    <source>
        <dbReference type="Proteomes" id="UP000294513"/>
    </source>
</evidence>